<dbReference type="Proteomes" id="UP000053199">
    <property type="component" value="Unassembled WGS sequence"/>
</dbReference>
<comment type="caution">
    <text evidence="2">The sequence shown here is derived from an EMBL/GenBank/DDBJ whole genome shotgun (WGS) entry which is preliminary data.</text>
</comment>
<dbReference type="EMBL" id="LNQM01000007">
    <property type="protein sequence ID" value="KSU74066.1"/>
    <property type="molecule type" value="Genomic_DNA"/>
</dbReference>
<evidence type="ECO:0000313" key="2">
    <source>
        <dbReference type="EMBL" id="KSU74066.1"/>
    </source>
</evidence>
<proteinExistence type="predicted"/>
<protein>
    <recommendedName>
        <fullName evidence="1">DUF4232 domain-containing protein</fullName>
    </recommendedName>
</protein>
<keyword evidence="3" id="KW-1185">Reference proteome</keyword>
<feature type="domain" description="DUF4232" evidence="1">
    <location>
        <begin position="1"/>
        <end position="112"/>
    </location>
</feature>
<dbReference type="Pfam" id="PF14016">
    <property type="entry name" value="DUF4232"/>
    <property type="match status" value="1"/>
</dbReference>
<accession>A0A0V8IH15</accession>
<dbReference type="STRING" id="993070.AS031_14465"/>
<dbReference type="InterPro" id="IPR025326">
    <property type="entry name" value="DUF4232"/>
</dbReference>
<organism evidence="2 3">
    <name type="scientific">Pseudarthrobacter enclensis</name>
    <dbReference type="NCBI Taxonomy" id="993070"/>
    <lineage>
        <taxon>Bacteria</taxon>
        <taxon>Bacillati</taxon>
        <taxon>Actinomycetota</taxon>
        <taxon>Actinomycetes</taxon>
        <taxon>Micrococcales</taxon>
        <taxon>Micrococcaceae</taxon>
        <taxon>Pseudarthrobacter</taxon>
    </lineage>
</organism>
<dbReference type="AlphaFoldDB" id="A0A0V8IH15"/>
<sequence length="114" mass="11602">MKLNLTNTGSEPCILRGFAGVSLAADGSGGPIGAAAARDESVPVTDVVLAPGQTGTAQLRYTQAGNYTDCSPVDAAGYRIYPPEDTASLFLPQPTTACSNADIKLLTIGAFQPA</sequence>
<gene>
    <name evidence="2" type="ORF">AS031_14465</name>
</gene>
<reference evidence="2 3" key="1">
    <citation type="journal article" date="2014" name="Arch. Microbiol.">
        <title>Arthrobacter enclensis sp. nov., isolated from sediment sample.</title>
        <authorList>
            <person name="Dastager S.G."/>
            <person name="Liu Q."/>
            <person name="Tang S.K."/>
            <person name="Krishnamurthi S."/>
            <person name="Lee J.C."/>
            <person name="Li W.J."/>
        </authorList>
    </citation>
    <scope>NUCLEOTIDE SEQUENCE [LARGE SCALE GENOMIC DNA]</scope>
    <source>
        <strain evidence="2 3">NIO-1008</strain>
    </source>
</reference>
<evidence type="ECO:0000313" key="3">
    <source>
        <dbReference type="Proteomes" id="UP000053199"/>
    </source>
</evidence>
<evidence type="ECO:0000259" key="1">
    <source>
        <dbReference type="Pfam" id="PF14016"/>
    </source>
</evidence>
<name>A0A0V8IH15_9MICC</name>